<evidence type="ECO:0000313" key="2">
    <source>
        <dbReference type="Proteomes" id="UP000050836"/>
    </source>
</evidence>
<proteinExistence type="predicted"/>
<keyword evidence="2" id="KW-1185">Reference proteome</keyword>
<sequence>MFLDLPTALTKNLADAEAEVMSWSAEAQELVLRIRKEIGSEHGLLRFYGVSRVDLAPRLTLAGLTVSNSTAGGLVAEPGETVFHIHEAWGANYYVVADSLAYAVAA</sequence>
<accession>A0A0R0AAW4</accession>
<reference evidence="1 2" key="1">
    <citation type="submission" date="2015-10" db="EMBL/GenBank/DDBJ databases">
        <title>Genome sequencing and analysis of members of genus Stenotrophomonas.</title>
        <authorList>
            <person name="Patil P.P."/>
            <person name="Midha S."/>
            <person name="Patil P.B."/>
        </authorList>
    </citation>
    <scope>NUCLEOTIDE SEQUENCE [LARGE SCALE GENOMIC DNA]</scope>
    <source>
        <strain evidence="1 2">JCM 9942</strain>
    </source>
</reference>
<name>A0A0R0AAW4_9GAMM</name>
<dbReference type="AlphaFoldDB" id="A0A0R0AAW4"/>
<dbReference type="Proteomes" id="UP000050836">
    <property type="component" value="Unassembled WGS sequence"/>
</dbReference>
<dbReference type="EMBL" id="LLXS01000044">
    <property type="protein sequence ID" value="KRG39682.1"/>
    <property type="molecule type" value="Genomic_DNA"/>
</dbReference>
<evidence type="ECO:0000313" key="1">
    <source>
        <dbReference type="EMBL" id="KRG39682.1"/>
    </source>
</evidence>
<gene>
    <name evidence="1" type="ORF">ARC78_14500</name>
</gene>
<protein>
    <submittedName>
        <fullName evidence="1">Uncharacterized protein</fullName>
    </submittedName>
</protein>
<comment type="caution">
    <text evidence="1">The sequence shown here is derived from an EMBL/GenBank/DDBJ whole genome shotgun (WGS) entry which is preliminary data.</text>
</comment>
<organism evidence="1 2">
    <name type="scientific">Stenotrophomonas pictorum JCM 9942</name>
    <dbReference type="NCBI Taxonomy" id="1236960"/>
    <lineage>
        <taxon>Bacteria</taxon>
        <taxon>Pseudomonadati</taxon>
        <taxon>Pseudomonadota</taxon>
        <taxon>Gammaproteobacteria</taxon>
        <taxon>Lysobacterales</taxon>
        <taxon>Lysobacteraceae</taxon>
        <taxon>Stenotrophomonas</taxon>
    </lineage>
</organism>